<dbReference type="SMART" id="SM01110">
    <property type="entry name" value="Cutinase"/>
    <property type="match status" value="1"/>
</dbReference>
<dbReference type="SUPFAM" id="SSF53474">
    <property type="entry name" value="alpha/beta-Hydrolases"/>
    <property type="match status" value="1"/>
</dbReference>
<accession>A0AA40FAV1</accession>
<protein>
    <submittedName>
        <fullName evidence="4">Alpha/Beta hydrolase protein</fullName>
    </submittedName>
</protein>
<keyword evidence="2" id="KW-1015">Disulfide bond</keyword>
<evidence type="ECO:0000313" key="5">
    <source>
        <dbReference type="Proteomes" id="UP001172155"/>
    </source>
</evidence>
<feature type="signal peptide" evidence="3">
    <location>
        <begin position="1"/>
        <end position="18"/>
    </location>
</feature>
<name>A0AA40FAV1_9PEZI</name>
<comment type="caution">
    <text evidence="4">The sequence shown here is derived from an EMBL/GenBank/DDBJ whole genome shotgun (WGS) entry which is preliminary data.</text>
</comment>
<dbReference type="InterPro" id="IPR029058">
    <property type="entry name" value="AB_hydrolase_fold"/>
</dbReference>
<keyword evidence="1 4" id="KW-0378">Hydrolase</keyword>
<dbReference type="Proteomes" id="UP001172155">
    <property type="component" value="Unassembled WGS sequence"/>
</dbReference>
<dbReference type="Pfam" id="PF01083">
    <property type="entry name" value="Cutinase"/>
    <property type="match status" value="1"/>
</dbReference>
<dbReference type="EMBL" id="JAUKUD010000001">
    <property type="protein sequence ID" value="KAK0754389.1"/>
    <property type="molecule type" value="Genomic_DNA"/>
</dbReference>
<dbReference type="PANTHER" id="PTHR33630">
    <property type="entry name" value="CUTINASE RV1984C-RELATED-RELATED"/>
    <property type="match status" value="1"/>
</dbReference>
<dbReference type="InterPro" id="IPR000675">
    <property type="entry name" value="Cutinase/axe"/>
</dbReference>
<evidence type="ECO:0000313" key="4">
    <source>
        <dbReference type="EMBL" id="KAK0754389.1"/>
    </source>
</evidence>
<keyword evidence="5" id="KW-1185">Reference proteome</keyword>
<dbReference type="AlphaFoldDB" id="A0AA40FAV1"/>
<sequence length="234" mass="23886">MQLNSILSLLAATSLAAAQCNKIQIFTAVGHGETYPGVQRSITTAVCKGVSSCGVANIQYPSIKTGNNYNGCKAIEEGIAYGRTAITEYAAKCPEAKIVVTGWSMGASVVGDLLAGGGGPGKGAMAGCMQATTPPMDPTTAPGNRIVAVALYGSPRHTANQKFNAGTGSGTDGVMAREPGNLAALQAWGDRLQDYCARGDVACNAGNDSGAHSSYFSNSYASVPANWIRSKLGV</sequence>
<gene>
    <name evidence="4" type="ORF">B0T18DRAFT_313427</name>
</gene>
<evidence type="ECO:0000256" key="3">
    <source>
        <dbReference type="SAM" id="SignalP"/>
    </source>
</evidence>
<feature type="chain" id="PRO_5041359888" evidence="3">
    <location>
        <begin position="19"/>
        <end position="234"/>
    </location>
</feature>
<proteinExistence type="predicted"/>
<reference evidence="4" key="1">
    <citation type="submission" date="2023-06" db="EMBL/GenBank/DDBJ databases">
        <title>Genome-scale phylogeny and comparative genomics of the fungal order Sordariales.</title>
        <authorList>
            <consortium name="Lawrence Berkeley National Laboratory"/>
            <person name="Hensen N."/>
            <person name="Bonometti L."/>
            <person name="Westerberg I."/>
            <person name="Brannstrom I.O."/>
            <person name="Guillou S."/>
            <person name="Cros-Aarteil S."/>
            <person name="Calhoun S."/>
            <person name="Haridas S."/>
            <person name="Kuo A."/>
            <person name="Mondo S."/>
            <person name="Pangilinan J."/>
            <person name="Riley R."/>
            <person name="LaButti K."/>
            <person name="Andreopoulos B."/>
            <person name="Lipzen A."/>
            <person name="Chen C."/>
            <person name="Yanf M."/>
            <person name="Daum C."/>
            <person name="Ng V."/>
            <person name="Clum A."/>
            <person name="Steindorff A."/>
            <person name="Ohm R."/>
            <person name="Martin F."/>
            <person name="Silar P."/>
            <person name="Natvig D."/>
            <person name="Lalanne C."/>
            <person name="Gautier V."/>
            <person name="Ament-velasquez S.L."/>
            <person name="Kruys A."/>
            <person name="Hutchinson M.I."/>
            <person name="Powell A.J."/>
            <person name="Barry K."/>
            <person name="Miller A.N."/>
            <person name="Grigoriev I.V."/>
            <person name="Debuchy R."/>
            <person name="Gladieux P."/>
            <person name="Thoren M.H."/>
            <person name="Johannesson H."/>
        </authorList>
    </citation>
    <scope>NUCLEOTIDE SEQUENCE</scope>
    <source>
        <strain evidence="4">SMH3187-1</strain>
    </source>
</reference>
<dbReference type="Gene3D" id="3.40.50.1820">
    <property type="entry name" value="alpha/beta hydrolase"/>
    <property type="match status" value="1"/>
</dbReference>
<dbReference type="PANTHER" id="PTHR33630:SF13">
    <property type="entry name" value="ACETYLXYLAN ESTERASE"/>
    <property type="match status" value="1"/>
</dbReference>
<organism evidence="4 5">
    <name type="scientific">Schizothecium vesticola</name>
    <dbReference type="NCBI Taxonomy" id="314040"/>
    <lineage>
        <taxon>Eukaryota</taxon>
        <taxon>Fungi</taxon>
        <taxon>Dikarya</taxon>
        <taxon>Ascomycota</taxon>
        <taxon>Pezizomycotina</taxon>
        <taxon>Sordariomycetes</taxon>
        <taxon>Sordariomycetidae</taxon>
        <taxon>Sordariales</taxon>
        <taxon>Schizotheciaceae</taxon>
        <taxon>Schizothecium</taxon>
    </lineage>
</organism>
<evidence type="ECO:0000256" key="2">
    <source>
        <dbReference type="ARBA" id="ARBA00023157"/>
    </source>
</evidence>
<evidence type="ECO:0000256" key="1">
    <source>
        <dbReference type="ARBA" id="ARBA00022801"/>
    </source>
</evidence>
<dbReference type="GO" id="GO:0052689">
    <property type="term" value="F:carboxylic ester hydrolase activity"/>
    <property type="evidence" value="ECO:0007669"/>
    <property type="project" value="UniProtKB-ARBA"/>
</dbReference>
<keyword evidence="3" id="KW-0732">Signal</keyword>